<protein>
    <recommendedName>
        <fullName evidence="5">Lipoprotein</fullName>
    </recommendedName>
</protein>
<reference evidence="3 4" key="1">
    <citation type="submission" date="2023-10" db="EMBL/GenBank/DDBJ databases">
        <title>Characterization of rhizosphere-enriched actinobacteria from wheat plants lab-grown on chernevaya soil.</title>
        <authorList>
            <person name="Tikhonova E.N."/>
            <person name="Konopkin A."/>
            <person name="Kravchenko I.K."/>
        </authorList>
    </citation>
    <scope>NUCLEOTIDE SEQUENCE [LARGE SCALE GENOMIC DNA]</scope>
    <source>
        <strain evidence="3 4">RR29</strain>
    </source>
</reference>
<feature type="chain" id="PRO_5046865710" description="Lipoprotein" evidence="2">
    <location>
        <begin position="37"/>
        <end position="192"/>
    </location>
</feature>
<dbReference type="Proteomes" id="UP001187346">
    <property type="component" value="Unassembled WGS sequence"/>
</dbReference>
<comment type="caution">
    <text evidence="3">The sequence shown here is derived from an EMBL/GenBank/DDBJ whole genome shotgun (WGS) entry which is preliminary data.</text>
</comment>
<proteinExistence type="predicted"/>
<feature type="signal peptide" evidence="2">
    <location>
        <begin position="1"/>
        <end position="36"/>
    </location>
</feature>
<dbReference type="RefSeq" id="WP_317771273.1">
    <property type="nucleotide sequence ID" value="NZ_JAWMAJ010000033.1"/>
</dbReference>
<dbReference type="PROSITE" id="PS51257">
    <property type="entry name" value="PROKAR_LIPOPROTEIN"/>
    <property type="match status" value="1"/>
</dbReference>
<feature type="region of interest" description="Disordered" evidence="1">
    <location>
        <begin position="48"/>
        <end position="73"/>
    </location>
</feature>
<sequence length="192" mass="19723">MPNPTYRAWPALARFPRPALLTAVGATLLVALTACGGGSDKAGDTGVASIASPDVGGGSSKASADPDAGRPQIRLDSTEDDINRMMNTWLACVKQKGGSGGLLDTKVHPNGAVAKACLSKHPLDPPELDPAKNPKFSDGLRVMVKCMNGHGFKSVVSDGGSSWGLVHGGDLGARNYDSVEVACQVKAWGGDN</sequence>
<name>A0ABU4F876_9ACTN</name>
<dbReference type="EMBL" id="JAWMAJ010000033">
    <property type="protein sequence ID" value="MDV7216797.1"/>
    <property type="molecule type" value="Genomic_DNA"/>
</dbReference>
<evidence type="ECO:0000313" key="3">
    <source>
        <dbReference type="EMBL" id="MDV7216797.1"/>
    </source>
</evidence>
<evidence type="ECO:0000256" key="2">
    <source>
        <dbReference type="SAM" id="SignalP"/>
    </source>
</evidence>
<gene>
    <name evidence="3" type="ORF">R5A26_12640</name>
</gene>
<keyword evidence="2" id="KW-0732">Signal</keyword>
<evidence type="ECO:0008006" key="5">
    <source>
        <dbReference type="Google" id="ProtNLM"/>
    </source>
</evidence>
<evidence type="ECO:0000256" key="1">
    <source>
        <dbReference type="SAM" id="MobiDB-lite"/>
    </source>
</evidence>
<keyword evidence="4" id="KW-1185">Reference proteome</keyword>
<accession>A0ABU4F876</accession>
<organism evidence="3 4">
    <name type="scientific">Streptomyces prunicolor</name>
    <dbReference type="NCBI Taxonomy" id="67348"/>
    <lineage>
        <taxon>Bacteria</taxon>
        <taxon>Bacillati</taxon>
        <taxon>Actinomycetota</taxon>
        <taxon>Actinomycetes</taxon>
        <taxon>Kitasatosporales</taxon>
        <taxon>Streptomycetaceae</taxon>
        <taxon>Streptomyces</taxon>
    </lineage>
</organism>
<evidence type="ECO:0000313" key="4">
    <source>
        <dbReference type="Proteomes" id="UP001187346"/>
    </source>
</evidence>